<evidence type="ECO:0000313" key="3">
    <source>
        <dbReference type="EMBL" id="KGM90004.1"/>
    </source>
</evidence>
<protein>
    <submittedName>
        <fullName evidence="3">Rod binding protein</fullName>
    </submittedName>
</protein>
<organism evidence="3 4">
    <name type="scientific">Roseovarius mucosus DSM 17069</name>
    <dbReference type="NCBI Taxonomy" id="1288298"/>
    <lineage>
        <taxon>Bacteria</taxon>
        <taxon>Pseudomonadati</taxon>
        <taxon>Pseudomonadota</taxon>
        <taxon>Alphaproteobacteria</taxon>
        <taxon>Rhodobacterales</taxon>
        <taxon>Roseobacteraceae</taxon>
        <taxon>Roseovarius</taxon>
    </lineage>
</organism>
<sequence length="94" mass="10108">MTDAVTRAFGTVDRPPNSPNPTRLVAQRLEASFLAEMLKFGGLDPKSDGFGASTGESQFASFHRDALAQEMVKAGGIGLADVFFQSMMERAHDT</sequence>
<comment type="caution">
    <text evidence="3">The sequence shown here is derived from an EMBL/GenBank/DDBJ whole genome shotgun (WGS) entry which is preliminary data.</text>
</comment>
<dbReference type="HOGENOM" id="CLU_155700_3_0_5"/>
<dbReference type="eggNOG" id="COG3951">
    <property type="taxonomic scope" value="Bacteria"/>
</dbReference>
<evidence type="ECO:0000313" key="4">
    <source>
        <dbReference type="Proteomes" id="UP000030021"/>
    </source>
</evidence>
<dbReference type="InterPro" id="IPR019301">
    <property type="entry name" value="Flagellar_prot_FlgJ_N"/>
</dbReference>
<dbReference type="RefSeq" id="WP_075571779.1">
    <property type="nucleotide sequence ID" value="NZ_KN293991.1"/>
</dbReference>
<proteinExistence type="predicted"/>
<feature type="region of interest" description="Disordered" evidence="1">
    <location>
        <begin position="1"/>
        <end position="22"/>
    </location>
</feature>
<name>A0A0A0HTQ9_9RHOB</name>
<dbReference type="PATRIC" id="fig|1288298.3.peg.603"/>
<evidence type="ECO:0000259" key="2">
    <source>
        <dbReference type="Pfam" id="PF10135"/>
    </source>
</evidence>
<reference evidence="3 4" key="1">
    <citation type="submission" date="2013-01" db="EMBL/GenBank/DDBJ databases">
        <authorList>
            <person name="Fiebig A."/>
            <person name="Goeker M."/>
            <person name="Klenk H.-P.P."/>
        </authorList>
    </citation>
    <scope>NUCLEOTIDE SEQUENCE [LARGE SCALE GENOMIC DNA]</scope>
    <source>
        <strain evidence="3 4">DSM 17069</strain>
    </source>
</reference>
<evidence type="ECO:0000256" key="1">
    <source>
        <dbReference type="SAM" id="MobiDB-lite"/>
    </source>
</evidence>
<dbReference type="STRING" id="215743.ROSMUCSMR3_01675"/>
<feature type="domain" description="Flagellar protein FlgJ N-terminal" evidence="2">
    <location>
        <begin position="45"/>
        <end position="84"/>
    </location>
</feature>
<accession>A0A0A0HTQ9</accession>
<dbReference type="EMBL" id="AONH01000001">
    <property type="protein sequence ID" value="KGM90004.1"/>
    <property type="molecule type" value="Genomic_DNA"/>
</dbReference>
<dbReference type="AlphaFoldDB" id="A0A0A0HTQ9"/>
<dbReference type="Pfam" id="PF10135">
    <property type="entry name" value="Rod-binding"/>
    <property type="match status" value="1"/>
</dbReference>
<dbReference type="Proteomes" id="UP000030021">
    <property type="component" value="Unassembled WGS sequence"/>
</dbReference>
<gene>
    <name evidence="3" type="ORF">rosmuc_00602</name>
</gene>